<sequence length="471" mass="54290">MSTKSPMERLPSEVIHNILSQLDDVQSLHSAILSCHWLWAVFSQDNSRIITRVIYNQLDSSDVRPEALIAWKASTLPKPPTAASSQDICKNYLSARATDLHIPLTTDDAATITKFQFTVEKLADTFAKDTFQKLFSKHGVGLQKIEATAFEKSRIMRALYRFEIFCKLFRYPVIGSIRPQREQLGKCMLQFLSQFSPWENEQLRCIYKFLFLKVSPAEHDIMWGKVEVHPIRCFESFDSRGLHSILMNGLDMIAGVSEADTYARKYELMVPNSGFIDRCVHQLDQGLKDYSLLRDTDSDVLVGNYSDVHDYASRVKPPYFRDPDDGPFESWKWAYGSSSLSEASRQKHEGPLRELGYIMWDKERLDEIRVFQLEYQSPKSDDLNIDELYYHIGDAGRVYRESLKRRSKIYKQGGIGWWDVGDESKVVWLRGKPDPNPSPKLKVPVCSINMMTMSRADHTQSFREFSAALKF</sequence>
<dbReference type="HOGENOM" id="CLU_047021_1_0_1"/>
<organism evidence="1 2">
    <name type="scientific">Eutypa lata (strain UCR-EL1)</name>
    <name type="common">Grapevine dieback disease fungus</name>
    <name type="synonym">Eutypa armeniacae</name>
    <dbReference type="NCBI Taxonomy" id="1287681"/>
    <lineage>
        <taxon>Eukaryota</taxon>
        <taxon>Fungi</taxon>
        <taxon>Dikarya</taxon>
        <taxon>Ascomycota</taxon>
        <taxon>Pezizomycotina</taxon>
        <taxon>Sordariomycetes</taxon>
        <taxon>Xylariomycetidae</taxon>
        <taxon>Xylariales</taxon>
        <taxon>Diatrypaceae</taxon>
        <taxon>Eutypa</taxon>
    </lineage>
</organism>
<dbReference type="OMA" id="TEYFRFC"/>
<gene>
    <name evidence="1" type="ORF">UCREL1_2229</name>
</gene>
<dbReference type="Proteomes" id="UP000012174">
    <property type="component" value="Unassembled WGS sequence"/>
</dbReference>
<dbReference type="InterPro" id="IPR036047">
    <property type="entry name" value="F-box-like_dom_sf"/>
</dbReference>
<evidence type="ECO:0000313" key="2">
    <source>
        <dbReference type="Proteomes" id="UP000012174"/>
    </source>
</evidence>
<dbReference type="PROSITE" id="PS51257">
    <property type="entry name" value="PROKAR_LIPOPROTEIN"/>
    <property type="match status" value="1"/>
</dbReference>
<evidence type="ECO:0000313" key="1">
    <source>
        <dbReference type="EMBL" id="EMR70733.1"/>
    </source>
</evidence>
<evidence type="ECO:0008006" key="3">
    <source>
        <dbReference type="Google" id="ProtNLM"/>
    </source>
</evidence>
<dbReference type="EMBL" id="KB705793">
    <property type="protein sequence ID" value="EMR70733.1"/>
    <property type="molecule type" value="Genomic_DNA"/>
</dbReference>
<name>M7T1L8_EUTLA</name>
<dbReference type="KEGG" id="ela:UCREL1_2229"/>
<keyword evidence="2" id="KW-1185">Reference proteome</keyword>
<proteinExistence type="predicted"/>
<dbReference type="OrthoDB" id="5304511at2759"/>
<reference evidence="2" key="1">
    <citation type="journal article" date="2013" name="Genome Announc.">
        <title>Draft genome sequence of the grapevine dieback fungus Eutypa lata UCR-EL1.</title>
        <authorList>
            <person name="Blanco-Ulate B."/>
            <person name="Rolshausen P.E."/>
            <person name="Cantu D."/>
        </authorList>
    </citation>
    <scope>NUCLEOTIDE SEQUENCE [LARGE SCALE GENOMIC DNA]</scope>
    <source>
        <strain evidence="2">UCR-EL1</strain>
    </source>
</reference>
<dbReference type="eggNOG" id="ENOG502SPB7">
    <property type="taxonomic scope" value="Eukaryota"/>
</dbReference>
<protein>
    <recommendedName>
        <fullName evidence="3">F-box domain-containing protein</fullName>
    </recommendedName>
</protein>
<accession>M7T1L8</accession>
<dbReference type="AlphaFoldDB" id="M7T1L8"/>
<dbReference type="SUPFAM" id="SSF81383">
    <property type="entry name" value="F-box domain"/>
    <property type="match status" value="1"/>
</dbReference>